<dbReference type="Proteomes" id="UP000030655">
    <property type="component" value="Unassembled WGS sequence"/>
</dbReference>
<name>A0A059F5U7_9MICR</name>
<evidence type="ECO:0000313" key="2">
    <source>
        <dbReference type="Proteomes" id="UP000030655"/>
    </source>
</evidence>
<gene>
    <name evidence="1" type="ORF">H312_00009</name>
</gene>
<dbReference type="HOGENOM" id="CLU_528879_0_0_1"/>
<dbReference type="OrthoDB" id="10352714at2759"/>
<protein>
    <submittedName>
        <fullName evidence="1">Uncharacterized protein</fullName>
    </submittedName>
</protein>
<accession>A0A059F5U7</accession>
<dbReference type="VEuPathDB" id="MicrosporidiaDB:H312_00009"/>
<organism evidence="1 2">
    <name type="scientific">Anncaliia algerae PRA339</name>
    <dbReference type="NCBI Taxonomy" id="1288291"/>
    <lineage>
        <taxon>Eukaryota</taxon>
        <taxon>Fungi</taxon>
        <taxon>Fungi incertae sedis</taxon>
        <taxon>Microsporidia</taxon>
        <taxon>Tubulinosematoidea</taxon>
        <taxon>Tubulinosematidae</taxon>
        <taxon>Anncaliia</taxon>
    </lineage>
</organism>
<reference evidence="1 2" key="2">
    <citation type="submission" date="2014-03" db="EMBL/GenBank/DDBJ databases">
        <title>The Genome Sequence of Anncaliia algerae insect isolate PRA339.</title>
        <authorList>
            <consortium name="The Broad Institute Genome Sequencing Platform"/>
            <consortium name="The Broad Institute Genome Sequencing Center for Infectious Disease"/>
            <person name="Cuomo C."/>
            <person name="Becnel J."/>
            <person name="Sanscrainte N."/>
            <person name="Walker B."/>
            <person name="Young S.K."/>
            <person name="Zeng Q."/>
            <person name="Gargeya S."/>
            <person name="Fitzgerald M."/>
            <person name="Haas B."/>
            <person name="Abouelleil A."/>
            <person name="Alvarado L."/>
            <person name="Arachchi H.M."/>
            <person name="Berlin A.M."/>
            <person name="Chapman S.B."/>
            <person name="Dewar J."/>
            <person name="Goldberg J."/>
            <person name="Griggs A."/>
            <person name="Gujja S."/>
            <person name="Hansen M."/>
            <person name="Howarth C."/>
            <person name="Imamovic A."/>
            <person name="Larimer J."/>
            <person name="McCowan C."/>
            <person name="Murphy C."/>
            <person name="Neiman D."/>
            <person name="Pearson M."/>
            <person name="Priest M."/>
            <person name="Roberts A."/>
            <person name="Saif S."/>
            <person name="Shea T."/>
            <person name="Sisk P."/>
            <person name="Sykes S."/>
            <person name="Wortman J."/>
            <person name="Nusbaum C."/>
            <person name="Birren B."/>
        </authorList>
    </citation>
    <scope>NUCLEOTIDE SEQUENCE [LARGE SCALE GENOMIC DNA]</scope>
    <source>
        <strain evidence="1 2">PRA339</strain>
    </source>
</reference>
<proteinExistence type="predicted"/>
<sequence>MQNNSELKHPDMCINYPFNLKNLPPSTNMLGSYNLGYLEGQKPFMRLMQQDSIQETCGQNMKMFLESKNIQEQNVNLENFGDSKSNSINLYVIDSCAKTDTHGNLNIKRRFETEENFGRKTHKKYKRNDMKKNSFVSNQPEEQTISEINETINPNIFTAKYNFLKQPHHNKIYFCPYKTFSVRDSRKFKKDYNNFDEYINHVAEDISIDLIHLINSFNEKNKIRFYKSQNSFINTLCATREFHDFLKIYFQDSMSPPTSFDILEFYDRYFIYKIWIFDNFKLMKIEGGSKYRENYIKYIDYFKKNSITNEKSLLEFYIEIFDSENYNFLFKIIPYFSLIHRIKDITGKYFVVSSIKLIQLIICRIEAFRFDYFNRNMIEDKDINELYLDQRFNETILIICILFRKLMAFCNVSEDLKLVFEVYNFIYFLRSQYYQYFTSSKIFKSIAYDNPFENKILGYKMDNLGNLIDLDFTKKIKDLDIYKIIRSKINDDLSKSIPLDVAIKPFKRRIRKKLK</sequence>
<evidence type="ECO:0000313" key="1">
    <source>
        <dbReference type="EMBL" id="KCZ82351.1"/>
    </source>
</evidence>
<reference evidence="2" key="1">
    <citation type="submission" date="2013-02" db="EMBL/GenBank/DDBJ databases">
        <authorList>
            <consortium name="The Broad Institute Genome Sequencing Platform"/>
            <person name="Cuomo C."/>
            <person name="Becnel J."/>
            <person name="Sanscrainte N."/>
            <person name="Walker B."/>
            <person name="Young S.K."/>
            <person name="Zeng Q."/>
            <person name="Gargeya S."/>
            <person name="Fitzgerald M."/>
            <person name="Haas B."/>
            <person name="Abouelleil A."/>
            <person name="Alvarado L."/>
            <person name="Arachchi H.M."/>
            <person name="Berlin A.M."/>
            <person name="Chapman S.B."/>
            <person name="Dewar J."/>
            <person name="Goldberg J."/>
            <person name="Griggs A."/>
            <person name="Gujja S."/>
            <person name="Hansen M."/>
            <person name="Howarth C."/>
            <person name="Imamovic A."/>
            <person name="Larimer J."/>
            <person name="McCowan C."/>
            <person name="Murphy C."/>
            <person name="Neiman D."/>
            <person name="Pearson M."/>
            <person name="Priest M."/>
            <person name="Roberts A."/>
            <person name="Saif S."/>
            <person name="Shea T."/>
            <person name="Sisk P."/>
            <person name="Sykes S."/>
            <person name="Wortman J."/>
            <person name="Nusbaum C."/>
            <person name="Birren B."/>
        </authorList>
    </citation>
    <scope>NUCLEOTIDE SEQUENCE [LARGE SCALE GENOMIC DNA]</scope>
    <source>
        <strain evidence="2">PRA339</strain>
    </source>
</reference>
<dbReference type="EMBL" id="KK365130">
    <property type="protein sequence ID" value="KCZ82351.1"/>
    <property type="molecule type" value="Genomic_DNA"/>
</dbReference>
<keyword evidence="2" id="KW-1185">Reference proteome</keyword>
<dbReference type="AlphaFoldDB" id="A0A059F5U7"/>